<dbReference type="InterPro" id="IPR009057">
    <property type="entry name" value="Homeodomain-like_sf"/>
</dbReference>
<dbReference type="InterPro" id="IPR018060">
    <property type="entry name" value="HTH_AraC"/>
</dbReference>
<evidence type="ECO:0000259" key="6">
    <source>
        <dbReference type="PROSITE" id="PS50110"/>
    </source>
</evidence>
<protein>
    <submittedName>
        <fullName evidence="7">Response regulator</fullName>
    </submittedName>
</protein>
<evidence type="ECO:0000256" key="1">
    <source>
        <dbReference type="ARBA" id="ARBA00023015"/>
    </source>
</evidence>
<dbReference type="Gene3D" id="3.40.50.2300">
    <property type="match status" value="1"/>
</dbReference>
<dbReference type="Pfam" id="PF12833">
    <property type="entry name" value="HTH_18"/>
    <property type="match status" value="1"/>
</dbReference>
<dbReference type="RefSeq" id="WP_306072868.1">
    <property type="nucleotide sequence ID" value="NZ_JAROBZ020000001.1"/>
</dbReference>
<sequence length="535" mass="62497">MVDILIVDDEISAIEAVQKGIHWDKLAVSSIYTATSMKEAIEQLNKHNIDIMLSDIEMPRGTGLELLQWLKQNKPEVGCIFMTCHADFKYAQKAIQLGSIDYLLKPLNYEEAAKTLKSAIEKVKNEKILRKNSGAWLENKNIVLKQFWKDFFIGDISPDKESLLRYIQGKDIDISLEKNYIPVLVSIKKTSEDITRNERRLIEFAIKNISDELFTIDDVNKEVIEFTENSVLIMFDLNKSLENKDHTQVIKTCCEQLIQVIKVYYKMITICCYIGTQDSIYTMPNQIENMQTIDFNNVAYHQDIFLLSSYRRYSIEYNNASFTKWSEYIQTSKFQDLLSEVKQMLTSENLKKIDRKFLQNFYQDFYFVLIAFSLKNRVFLSELFGDSRSQQIFQNGLTSLADLLRWVEYTISIIKDFVEANEEISNPVDKTKKYIENHISEEISMDDIAQNVHLNPDYLTRIFKKEVGVSISRYIIYRKMDIAKRLLRETDSSIGDIALKVGYYNYSSFNRIFTKFVNMSPQQFKNSHKDGLSSR</sequence>
<dbReference type="PROSITE" id="PS01124">
    <property type="entry name" value="HTH_ARAC_FAMILY_2"/>
    <property type="match status" value="1"/>
</dbReference>
<accession>A0ABV4YUQ1</accession>
<dbReference type="Gene3D" id="1.10.10.60">
    <property type="entry name" value="Homeodomain-like"/>
    <property type="match status" value="2"/>
</dbReference>
<name>A0ABV4YUQ1_9BACI</name>
<dbReference type="Pfam" id="PF00072">
    <property type="entry name" value="Response_reg"/>
    <property type="match status" value="1"/>
</dbReference>
<feature type="domain" description="HTH araC/xylS-type" evidence="5">
    <location>
        <begin position="429"/>
        <end position="527"/>
    </location>
</feature>
<reference evidence="7 8" key="1">
    <citation type="submission" date="2024-05" db="EMBL/GenBank/DDBJ databases">
        <authorList>
            <person name="Venkateswaran K."/>
        </authorList>
    </citation>
    <scope>NUCLEOTIDE SEQUENCE [LARGE SCALE GENOMIC DNA]</scope>
    <source>
        <strain evidence="7 8">179-C4-2-HS</strain>
    </source>
</reference>
<dbReference type="PANTHER" id="PTHR43280">
    <property type="entry name" value="ARAC-FAMILY TRANSCRIPTIONAL REGULATOR"/>
    <property type="match status" value="1"/>
</dbReference>
<evidence type="ECO:0000256" key="4">
    <source>
        <dbReference type="PROSITE-ProRule" id="PRU00169"/>
    </source>
</evidence>
<keyword evidence="8" id="KW-1185">Reference proteome</keyword>
<evidence type="ECO:0000259" key="5">
    <source>
        <dbReference type="PROSITE" id="PS01124"/>
    </source>
</evidence>
<comment type="caution">
    <text evidence="7">The sequence shown here is derived from an EMBL/GenBank/DDBJ whole genome shotgun (WGS) entry which is preliminary data.</text>
</comment>
<dbReference type="InterPro" id="IPR018062">
    <property type="entry name" value="HTH_AraC-typ_CS"/>
</dbReference>
<gene>
    <name evidence="7" type="ORF">P5G62_015830</name>
</gene>
<dbReference type="SMART" id="SM00342">
    <property type="entry name" value="HTH_ARAC"/>
    <property type="match status" value="1"/>
</dbReference>
<keyword evidence="3" id="KW-0804">Transcription</keyword>
<evidence type="ECO:0000256" key="3">
    <source>
        <dbReference type="ARBA" id="ARBA00023163"/>
    </source>
</evidence>
<evidence type="ECO:0000256" key="2">
    <source>
        <dbReference type="ARBA" id="ARBA00023125"/>
    </source>
</evidence>
<feature type="modified residue" description="4-aspartylphosphate" evidence="4">
    <location>
        <position position="55"/>
    </location>
</feature>
<evidence type="ECO:0000313" key="8">
    <source>
        <dbReference type="Proteomes" id="UP001241748"/>
    </source>
</evidence>
<keyword evidence="1" id="KW-0805">Transcription regulation</keyword>
<dbReference type="PROSITE" id="PS50110">
    <property type="entry name" value="RESPONSE_REGULATORY"/>
    <property type="match status" value="1"/>
</dbReference>
<dbReference type="PANTHER" id="PTHR43280:SF28">
    <property type="entry name" value="HTH-TYPE TRANSCRIPTIONAL ACTIVATOR RHAS"/>
    <property type="match status" value="1"/>
</dbReference>
<organism evidence="7 8">
    <name type="scientific">Neobacillus driksii</name>
    <dbReference type="NCBI Taxonomy" id="3035913"/>
    <lineage>
        <taxon>Bacteria</taxon>
        <taxon>Bacillati</taxon>
        <taxon>Bacillota</taxon>
        <taxon>Bacilli</taxon>
        <taxon>Bacillales</taxon>
        <taxon>Bacillaceae</taxon>
        <taxon>Neobacillus</taxon>
    </lineage>
</organism>
<dbReference type="SUPFAM" id="SSF52172">
    <property type="entry name" value="CheY-like"/>
    <property type="match status" value="1"/>
</dbReference>
<dbReference type="Proteomes" id="UP001241748">
    <property type="component" value="Unassembled WGS sequence"/>
</dbReference>
<keyword evidence="4" id="KW-0597">Phosphoprotein</keyword>
<dbReference type="InterPro" id="IPR011006">
    <property type="entry name" value="CheY-like_superfamily"/>
</dbReference>
<keyword evidence="2" id="KW-0238">DNA-binding</keyword>
<dbReference type="SUPFAM" id="SSF46689">
    <property type="entry name" value="Homeodomain-like"/>
    <property type="match status" value="2"/>
</dbReference>
<dbReference type="EMBL" id="JAROBZ020000001">
    <property type="protein sequence ID" value="MFB3168586.1"/>
    <property type="molecule type" value="Genomic_DNA"/>
</dbReference>
<evidence type="ECO:0000313" key="7">
    <source>
        <dbReference type="EMBL" id="MFB3168586.1"/>
    </source>
</evidence>
<dbReference type="InterPro" id="IPR001789">
    <property type="entry name" value="Sig_transdc_resp-reg_receiver"/>
</dbReference>
<proteinExistence type="predicted"/>
<dbReference type="CDD" id="cd17536">
    <property type="entry name" value="REC_YesN-like"/>
    <property type="match status" value="1"/>
</dbReference>
<dbReference type="PROSITE" id="PS00041">
    <property type="entry name" value="HTH_ARAC_FAMILY_1"/>
    <property type="match status" value="1"/>
</dbReference>
<feature type="domain" description="Response regulatory" evidence="6">
    <location>
        <begin position="3"/>
        <end position="120"/>
    </location>
</feature>
<dbReference type="SMART" id="SM00448">
    <property type="entry name" value="REC"/>
    <property type="match status" value="1"/>
</dbReference>